<dbReference type="OrthoDB" id="1430766at2759"/>
<dbReference type="Proteomes" id="UP000257109">
    <property type="component" value="Unassembled WGS sequence"/>
</dbReference>
<dbReference type="InterPro" id="IPR057135">
    <property type="entry name" value="At4g27190-like_LRR"/>
</dbReference>
<dbReference type="SUPFAM" id="SSF52047">
    <property type="entry name" value="RNI-like"/>
    <property type="match status" value="2"/>
</dbReference>
<name>A0A371I9D1_MUCPR</name>
<comment type="caution">
    <text evidence="3">The sequence shown here is derived from an EMBL/GenBank/DDBJ whole genome shotgun (WGS) entry which is preliminary data.</text>
</comment>
<proteinExistence type="predicted"/>
<reference evidence="3" key="1">
    <citation type="submission" date="2018-05" db="EMBL/GenBank/DDBJ databases">
        <title>Draft genome of Mucuna pruriens seed.</title>
        <authorList>
            <person name="Nnadi N.E."/>
            <person name="Vos R."/>
            <person name="Hasami M.H."/>
            <person name="Devisetty U.K."/>
            <person name="Aguiy J.C."/>
        </authorList>
    </citation>
    <scope>NUCLEOTIDE SEQUENCE [LARGE SCALE GENOMIC DNA]</scope>
    <source>
        <strain evidence="3">JCA_2017</strain>
    </source>
</reference>
<dbReference type="EMBL" id="QJKJ01000601">
    <property type="protein sequence ID" value="RDY11657.1"/>
    <property type="molecule type" value="Genomic_DNA"/>
</dbReference>
<feature type="domain" description="Disease resistance protein At4g27190-like leucine-rich repeats" evidence="2">
    <location>
        <begin position="339"/>
        <end position="442"/>
    </location>
</feature>
<dbReference type="Pfam" id="PF23247">
    <property type="entry name" value="LRR_RPS2"/>
    <property type="match status" value="3"/>
</dbReference>
<dbReference type="AlphaFoldDB" id="A0A371I9D1"/>
<sequence length="722" mass="82869">LRSPSDLPTVRSASKQLQEIKEATIYIQLPEINKLHFEDLPNLRSFSSGDIVEWPSLEHVTMNHCPNLKKFGLGTIKSSQLKSIILENHAYVDIDAKIVHLFELLDELSMITEYNVEDSQELSNTMDNLRPLHFINLLLFSAKSCDERINKFLSILIKRSNELQYIKIEQCKTLKHLFDLNELIHDKDGHGMYFRQIKGLILIELHQLTCIWNKDPTGIFGLGNMQIMKIKSCSSLKNLFTSSAAEKLHQLNELKLEACEMLEKVVDNDMSKEVVNNGIIKTIKFPNLSKVEFKSLSRLIWFYLYPLEFPNLKTLIIEKCPHLKEFIIGFVTANASHITDEKSLFELNKLKLDSCNKLICVVSSKTLQELRKLKKLIVSHCKALEMVFNIHGEKPYSIELLQQLDELILIDLPKLTHIINKEVFKFCQNMQILQVRQCKSLNWLPGSLMLTNIEISDCDALEKIMIIDKEGMKGKSTFSNLKHVFLENLKNLSIIFPFTSEFPSLETLKITNCPALMTFVEESNKLKDLPESVASNYFFSNSVFNFEDDNLDQKIQEMLPQLMTLALSNLSSLTSVWNKEPQVPIFPNLVSLYIIQCGTLKTLFSLSSTKNLGKLKVLKLCNCEKLEEVISSEKNENVSIIFPKMECLVLKDLPKLVSFCGHNGTFNWPNLQIVRVSNIPSMKTFSRGNLNTPLLRSVHIIFARKLWLGHLNKTISYMYNNS</sequence>
<keyword evidence="4" id="KW-1185">Reference proteome</keyword>
<dbReference type="Gene3D" id="3.80.10.10">
    <property type="entry name" value="Ribonuclease Inhibitor"/>
    <property type="match status" value="3"/>
</dbReference>
<feature type="non-terminal residue" evidence="3">
    <location>
        <position position="722"/>
    </location>
</feature>
<dbReference type="InterPro" id="IPR050905">
    <property type="entry name" value="Plant_NBS-LRR"/>
</dbReference>
<feature type="domain" description="Disease resistance protein At4g27190-like leucine-rich repeats" evidence="2">
    <location>
        <begin position="500"/>
        <end position="624"/>
    </location>
</feature>
<accession>A0A371I9D1</accession>
<gene>
    <name evidence="3" type="primary">RPS2</name>
    <name evidence="3" type="ORF">CR513_03647</name>
</gene>
<feature type="domain" description="Disease resistance protein At4g27190-like leucine-rich repeats" evidence="2">
    <location>
        <begin position="131"/>
        <end position="260"/>
    </location>
</feature>
<dbReference type="PANTHER" id="PTHR33463">
    <property type="entry name" value="NB-ARC DOMAIN-CONTAINING PROTEIN-RELATED"/>
    <property type="match status" value="1"/>
</dbReference>
<feature type="non-terminal residue" evidence="3">
    <location>
        <position position="1"/>
    </location>
</feature>
<evidence type="ECO:0000256" key="1">
    <source>
        <dbReference type="ARBA" id="ARBA00022821"/>
    </source>
</evidence>
<organism evidence="3 4">
    <name type="scientific">Mucuna pruriens</name>
    <name type="common">Velvet bean</name>
    <name type="synonym">Dolichos pruriens</name>
    <dbReference type="NCBI Taxonomy" id="157652"/>
    <lineage>
        <taxon>Eukaryota</taxon>
        <taxon>Viridiplantae</taxon>
        <taxon>Streptophyta</taxon>
        <taxon>Embryophyta</taxon>
        <taxon>Tracheophyta</taxon>
        <taxon>Spermatophyta</taxon>
        <taxon>Magnoliopsida</taxon>
        <taxon>eudicotyledons</taxon>
        <taxon>Gunneridae</taxon>
        <taxon>Pentapetalae</taxon>
        <taxon>rosids</taxon>
        <taxon>fabids</taxon>
        <taxon>Fabales</taxon>
        <taxon>Fabaceae</taxon>
        <taxon>Papilionoideae</taxon>
        <taxon>50 kb inversion clade</taxon>
        <taxon>NPAAA clade</taxon>
        <taxon>indigoferoid/millettioid clade</taxon>
        <taxon>Phaseoleae</taxon>
        <taxon>Mucuna</taxon>
    </lineage>
</organism>
<evidence type="ECO:0000259" key="2">
    <source>
        <dbReference type="Pfam" id="PF23247"/>
    </source>
</evidence>
<dbReference type="InterPro" id="IPR032675">
    <property type="entry name" value="LRR_dom_sf"/>
</dbReference>
<protein>
    <submittedName>
        <fullName evidence="3">Disease resistance protein RPS2</fullName>
    </submittedName>
</protein>
<dbReference type="PANTHER" id="PTHR33463:SF198">
    <property type="entry name" value="RPP4C3"/>
    <property type="match status" value="1"/>
</dbReference>
<evidence type="ECO:0000313" key="3">
    <source>
        <dbReference type="EMBL" id="RDY11657.1"/>
    </source>
</evidence>
<keyword evidence="1" id="KW-0611">Plant defense</keyword>
<evidence type="ECO:0000313" key="4">
    <source>
        <dbReference type="Proteomes" id="UP000257109"/>
    </source>
</evidence>